<keyword evidence="2" id="KW-1185">Reference proteome</keyword>
<gene>
    <name evidence="1" type="ORF">HUW48_22035</name>
</gene>
<sequence>MAIYHLILLPSYPVENAVNYYKNWLARHIGPFTARYSVPHVSLAMFQMNFYKELSLLRTLESAAAEEGPFSLYTNGFGFFDSTRTVYIQVEEKEQFARLSDNLHEKSTIALLPNAYKSIVHVPHLTIGRNLAHKFEPACSLFQHSIVSQTFTASAVTLLKKNKQEKSEVLQVFPFLSRSSPQLTLF</sequence>
<dbReference type="InterPro" id="IPR050580">
    <property type="entry name" value="2H_phosphoesterase_YjcG-like"/>
</dbReference>
<dbReference type="SUPFAM" id="SSF55144">
    <property type="entry name" value="LigT-like"/>
    <property type="match status" value="1"/>
</dbReference>
<keyword evidence="1" id="KW-0436">Ligase</keyword>
<dbReference type="Gene3D" id="3.90.1140.10">
    <property type="entry name" value="Cyclic phosphodiesterase"/>
    <property type="match status" value="1"/>
</dbReference>
<dbReference type="PANTHER" id="PTHR40037">
    <property type="entry name" value="PHOSPHOESTERASE YJCG-RELATED"/>
    <property type="match status" value="1"/>
</dbReference>
<dbReference type="InterPro" id="IPR009097">
    <property type="entry name" value="Cyclic_Pdiesterase"/>
</dbReference>
<accession>A0A7L7LCG5</accession>
<proteinExistence type="predicted"/>
<dbReference type="AlphaFoldDB" id="A0A7L7LCG5"/>
<dbReference type="Proteomes" id="UP000514509">
    <property type="component" value="Chromosome"/>
</dbReference>
<name>A0A7L7LCG5_9BACT</name>
<dbReference type="Pfam" id="PF13563">
    <property type="entry name" value="2_5_RNA_ligase2"/>
    <property type="match status" value="1"/>
</dbReference>
<dbReference type="KEGG" id="add:HUW48_22035"/>
<protein>
    <submittedName>
        <fullName evidence="1">2'-5' RNA ligase family protein</fullName>
    </submittedName>
</protein>
<dbReference type="PANTHER" id="PTHR40037:SF1">
    <property type="entry name" value="PHOSPHOESTERASE SAOUHSC_00951-RELATED"/>
    <property type="match status" value="1"/>
</dbReference>
<organism evidence="1 2">
    <name type="scientific">Adhaeribacter radiodurans</name>
    <dbReference type="NCBI Taxonomy" id="2745197"/>
    <lineage>
        <taxon>Bacteria</taxon>
        <taxon>Pseudomonadati</taxon>
        <taxon>Bacteroidota</taxon>
        <taxon>Cytophagia</taxon>
        <taxon>Cytophagales</taxon>
        <taxon>Hymenobacteraceae</taxon>
        <taxon>Adhaeribacter</taxon>
    </lineage>
</organism>
<dbReference type="RefSeq" id="WP_182412983.1">
    <property type="nucleotide sequence ID" value="NZ_CP055153.1"/>
</dbReference>
<evidence type="ECO:0000313" key="1">
    <source>
        <dbReference type="EMBL" id="QMU30536.1"/>
    </source>
</evidence>
<dbReference type="GO" id="GO:0016874">
    <property type="term" value="F:ligase activity"/>
    <property type="evidence" value="ECO:0007669"/>
    <property type="project" value="UniProtKB-KW"/>
</dbReference>
<dbReference type="EMBL" id="CP055153">
    <property type="protein sequence ID" value="QMU30536.1"/>
    <property type="molecule type" value="Genomic_DNA"/>
</dbReference>
<reference evidence="1 2" key="2">
    <citation type="submission" date="2020-08" db="EMBL/GenBank/DDBJ databases">
        <title>Adhaeribacter dokdonensis sp. nov., isolated from the rhizosphere of Elymus tsukushiensis, a plant native to the Dokdo Islands, Republic of Korea.</title>
        <authorList>
            <person name="Ghim S.Y."/>
        </authorList>
    </citation>
    <scope>NUCLEOTIDE SEQUENCE [LARGE SCALE GENOMIC DNA]</scope>
    <source>
        <strain evidence="1 2">KUDC8001</strain>
    </source>
</reference>
<evidence type="ECO:0000313" key="2">
    <source>
        <dbReference type="Proteomes" id="UP000514509"/>
    </source>
</evidence>
<reference evidence="1 2" key="1">
    <citation type="submission" date="2020-06" db="EMBL/GenBank/DDBJ databases">
        <authorList>
            <person name="Hwang Y.J."/>
        </authorList>
    </citation>
    <scope>NUCLEOTIDE SEQUENCE [LARGE SCALE GENOMIC DNA]</scope>
    <source>
        <strain evidence="1 2">KUDC8001</strain>
    </source>
</reference>